<reference evidence="1 2" key="1">
    <citation type="submission" date="2020-08" db="EMBL/GenBank/DDBJ databases">
        <title>Genomic Encyclopedia of Type Strains, Phase IV (KMG-IV): sequencing the most valuable type-strain genomes for metagenomic binning, comparative biology and taxonomic classification.</title>
        <authorList>
            <person name="Goeker M."/>
        </authorList>
    </citation>
    <scope>NUCLEOTIDE SEQUENCE [LARGE SCALE GENOMIC DNA]</scope>
    <source>
        <strain evidence="1 2">DSM 15743</strain>
    </source>
</reference>
<organism evidence="1 2">
    <name type="scientific">Microvirga flocculans</name>
    <dbReference type="NCBI Taxonomy" id="217168"/>
    <lineage>
        <taxon>Bacteria</taxon>
        <taxon>Pseudomonadati</taxon>
        <taxon>Pseudomonadota</taxon>
        <taxon>Alphaproteobacteria</taxon>
        <taxon>Hyphomicrobiales</taxon>
        <taxon>Methylobacteriaceae</taxon>
        <taxon>Microvirga</taxon>
    </lineage>
</organism>
<dbReference type="EMBL" id="JACIDC010000002">
    <property type="protein sequence ID" value="MBB4039140.1"/>
    <property type="molecule type" value="Genomic_DNA"/>
</dbReference>
<proteinExistence type="predicted"/>
<keyword evidence="2" id="KW-1185">Reference proteome</keyword>
<sequence>MWFFYRFTDDGGWTLSLLRGRILLSRFRGEKYLKHTKGKPYRLQAFGRFYDFG</sequence>
<gene>
    <name evidence="1" type="ORF">GGR34_000775</name>
</gene>
<name>A0A7W6ICX6_9HYPH</name>
<protein>
    <submittedName>
        <fullName evidence="1">Uncharacterized protein</fullName>
    </submittedName>
</protein>
<dbReference type="Proteomes" id="UP000519439">
    <property type="component" value="Unassembled WGS sequence"/>
</dbReference>
<dbReference type="AlphaFoldDB" id="A0A7W6ICX6"/>
<evidence type="ECO:0000313" key="2">
    <source>
        <dbReference type="Proteomes" id="UP000519439"/>
    </source>
</evidence>
<evidence type="ECO:0000313" key="1">
    <source>
        <dbReference type="EMBL" id="MBB4039140.1"/>
    </source>
</evidence>
<dbReference type="RefSeq" id="WP_154664077.1">
    <property type="nucleotide sequence ID" value="NZ_JACIDC010000002.1"/>
</dbReference>
<comment type="caution">
    <text evidence="1">The sequence shown here is derived from an EMBL/GenBank/DDBJ whole genome shotgun (WGS) entry which is preliminary data.</text>
</comment>
<accession>A0A7W6ICX6</accession>